<dbReference type="Pfam" id="PF13542">
    <property type="entry name" value="HTH_Tnp_ISL3"/>
    <property type="match status" value="1"/>
</dbReference>
<name>A0A4Y9FKZ4_9MICO</name>
<organism evidence="4 5">
    <name type="scientific">Microbacterium paludicola</name>
    <dbReference type="NCBI Taxonomy" id="300019"/>
    <lineage>
        <taxon>Bacteria</taxon>
        <taxon>Bacillati</taxon>
        <taxon>Actinomycetota</taxon>
        <taxon>Actinomycetes</taxon>
        <taxon>Micrococcales</taxon>
        <taxon>Microbacteriaceae</taxon>
        <taxon>Microbacterium</taxon>
    </lineage>
</organism>
<dbReference type="InterPro" id="IPR029261">
    <property type="entry name" value="Transposase_Znf"/>
</dbReference>
<protein>
    <recommendedName>
        <fullName evidence="6">Transposase family protein</fullName>
    </recommendedName>
</protein>
<feature type="domain" description="Transposase IS204/IS1001/IS1096/IS1165 zinc-finger" evidence="3">
    <location>
        <begin position="22"/>
        <end position="65"/>
    </location>
</feature>
<dbReference type="Pfam" id="PF14690">
    <property type="entry name" value="Zn_ribbon_ISL3"/>
    <property type="match status" value="1"/>
</dbReference>
<evidence type="ECO:0008006" key="6">
    <source>
        <dbReference type="Google" id="ProtNLM"/>
    </source>
</evidence>
<evidence type="ECO:0000256" key="1">
    <source>
        <dbReference type="SAM" id="MobiDB-lite"/>
    </source>
</evidence>
<keyword evidence="5" id="KW-1185">Reference proteome</keyword>
<reference evidence="4 5" key="1">
    <citation type="submission" date="2019-03" db="EMBL/GenBank/DDBJ databases">
        <title>Diversity of the mouse oral microbiome.</title>
        <authorList>
            <person name="Joseph S."/>
            <person name="Aduse-Opoku J."/>
            <person name="Curtis M."/>
            <person name="Wade W."/>
            <person name="Hashim A."/>
        </authorList>
    </citation>
    <scope>NUCLEOTIDE SEQUENCE [LARGE SCALE GENOMIC DNA]</scope>
    <source>
        <strain evidence="4 5">P1012</strain>
    </source>
</reference>
<accession>A0A4Y9FKZ4</accession>
<evidence type="ECO:0000259" key="3">
    <source>
        <dbReference type="Pfam" id="PF14690"/>
    </source>
</evidence>
<dbReference type="AlphaFoldDB" id="A0A4Y9FKZ4"/>
<gene>
    <name evidence="4" type="ORF">E4U02_15355</name>
</gene>
<dbReference type="EMBL" id="SPQB01000076">
    <property type="protein sequence ID" value="TFU29867.1"/>
    <property type="molecule type" value="Genomic_DNA"/>
</dbReference>
<feature type="domain" description="Transposase IS204/IS1001/IS1096/IS1165 helix-turn-helix" evidence="2">
    <location>
        <begin position="77"/>
        <end position="122"/>
    </location>
</feature>
<comment type="caution">
    <text evidence="4">The sequence shown here is derived from an EMBL/GenBank/DDBJ whole genome shotgun (WGS) entry which is preliminary data.</text>
</comment>
<feature type="region of interest" description="Disordered" evidence="1">
    <location>
        <begin position="146"/>
        <end position="183"/>
    </location>
</feature>
<evidence type="ECO:0000313" key="4">
    <source>
        <dbReference type="EMBL" id="TFU29867.1"/>
    </source>
</evidence>
<evidence type="ECO:0000259" key="2">
    <source>
        <dbReference type="Pfam" id="PF13542"/>
    </source>
</evidence>
<dbReference type="PANTHER" id="PTHR33498">
    <property type="entry name" value="TRANSPOSASE FOR INSERTION SEQUENCE ELEMENT IS1557"/>
    <property type="match status" value="1"/>
</dbReference>
<dbReference type="InterPro" id="IPR032877">
    <property type="entry name" value="Transposase_HTH"/>
</dbReference>
<dbReference type="Proteomes" id="UP000298358">
    <property type="component" value="Unassembled WGS sequence"/>
</dbReference>
<sequence length="183" mass="19812">MAGVERRGDGVLVIDAESPPGPVGCPECGVVAESAGRKVLVLTDAPMGGTPVRVRWRKRRWRCRQDGCGVRSFTEQNPAVAAANKALTARAVAWAVAQMRRENASVRGVARQLRVAWRTVWRGLTLDLGHADSSTMLGGARIQGWPGRTTRTSSVAERWTCTSPRPGRRSRGSRRISACPAAR</sequence>
<proteinExistence type="predicted"/>
<evidence type="ECO:0000313" key="5">
    <source>
        <dbReference type="Proteomes" id="UP000298358"/>
    </source>
</evidence>
<dbReference type="PANTHER" id="PTHR33498:SF1">
    <property type="entry name" value="TRANSPOSASE FOR INSERTION SEQUENCE ELEMENT IS1557"/>
    <property type="match status" value="1"/>
</dbReference>
<dbReference type="InterPro" id="IPR047951">
    <property type="entry name" value="Transpos_ISL3"/>
</dbReference>